<protein>
    <submittedName>
        <fullName evidence="2">Uncharacterized protein</fullName>
    </submittedName>
</protein>
<keyword evidence="3" id="KW-1185">Reference proteome</keyword>
<dbReference type="OrthoDB" id="517122at2"/>
<accession>A0A3S1J6L2</accession>
<evidence type="ECO:0000256" key="1">
    <source>
        <dbReference type="SAM" id="Coils"/>
    </source>
</evidence>
<feature type="coiled-coil region" evidence="1">
    <location>
        <begin position="344"/>
        <end position="395"/>
    </location>
</feature>
<keyword evidence="1" id="KW-0175">Coiled coil</keyword>
<dbReference type="Proteomes" id="UP000271624">
    <property type="component" value="Unassembled WGS sequence"/>
</dbReference>
<dbReference type="RefSeq" id="WP_127080385.1">
    <property type="nucleotide sequence ID" value="NZ_RSCL01000003.1"/>
</dbReference>
<sequence length="490" mass="57067">MYSAKAAALLILDAQNRTKAVPEKLESELTYVAGWCYWYKGASLVKEFAYSCLELLTKEKLNLILKELGLTVAKSSTKEDIVKVLKEVKITELRAILTKKVMPDFELSVVTFEKLFRISTANRRRLQEIKDALPILYWGESKYGQYPVFSLLKVLEILHADKTLLKQFYDYVEEKLTAKAKQIAREKELELSFKDKFLGRVAQYPEIAKNDNIKQLVKQERYRAAHNSLNNLIQQKERIDRENAIELSFKYEFTEKAAIYPDLIYDNNLQQLIQKEYYKSACRLLNELIQKQDKIKRQKALELSFRDKFIQKSAEYPDLGQRKNIQTLIIEEKYQAAYNALSDLIKEQEKYARLQQQYLNLCEELGTEAEQHKNLSALTKAIQELQVIRKELTNSKTMGDLAKSLDNLLQQEVEIFSQTADRQFQYSKELQSDNKALKFCQMVLSSKGNCPENQLRWKNIKNVSETIANYEDLIFSHPVLLQIQGVSELT</sequence>
<evidence type="ECO:0000313" key="2">
    <source>
        <dbReference type="EMBL" id="RUT08607.1"/>
    </source>
</evidence>
<dbReference type="EMBL" id="RSCL01000003">
    <property type="protein sequence ID" value="RUT08607.1"/>
    <property type="molecule type" value="Genomic_DNA"/>
</dbReference>
<gene>
    <name evidence="2" type="ORF">DSM106972_017750</name>
</gene>
<reference evidence="2" key="1">
    <citation type="submission" date="2018-12" db="EMBL/GenBank/DDBJ databases">
        <authorList>
            <person name="Will S."/>
            <person name="Neumann-Schaal M."/>
            <person name="Henke P."/>
        </authorList>
    </citation>
    <scope>NUCLEOTIDE SEQUENCE</scope>
    <source>
        <strain evidence="2">PCC 7102</strain>
    </source>
</reference>
<dbReference type="AlphaFoldDB" id="A0A3S1J6L2"/>
<reference evidence="2" key="2">
    <citation type="journal article" date="2019" name="Genome Biol. Evol.">
        <title>Day and night: Metabolic profiles and evolutionary relationships of six axenic non-marine cyanobacteria.</title>
        <authorList>
            <person name="Will S.E."/>
            <person name="Henke P."/>
            <person name="Boedeker C."/>
            <person name="Huang S."/>
            <person name="Brinkmann H."/>
            <person name="Rohde M."/>
            <person name="Jarek M."/>
            <person name="Friedl T."/>
            <person name="Seufert S."/>
            <person name="Schumacher M."/>
            <person name="Overmann J."/>
            <person name="Neumann-Schaal M."/>
            <person name="Petersen J."/>
        </authorList>
    </citation>
    <scope>NUCLEOTIDE SEQUENCE [LARGE SCALE GENOMIC DNA]</scope>
    <source>
        <strain evidence="2">PCC 7102</strain>
    </source>
</reference>
<evidence type="ECO:0000313" key="3">
    <source>
        <dbReference type="Proteomes" id="UP000271624"/>
    </source>
</evidence>
<proteinExistence type="predicted"/>
<organism evidence="2 3">
    <name type="scientific">Dulcicalothrix desertica PCC 7102</name>
    <dbReference type="NCBI Taxonomy" id="232991"/>
    <lineage>
        <taxon>Bacteria</taxon>
        <taxon>Bacillati</taxon>
        <taxon>Cyanobacteriota</taxon>
        <taxon>Cyanophyceae</taxon>
        <taxon>Nostocales</taxon>
        <taxon>Calotrichaceae</taxon>
        <taxon>Dulcicalothrix</taxon>
    </lineage>
</organism>
<name>A0A3S1J6L2_9CYAN</name>
<comment type="caution">
    <text evidence="2">The sequence shown here is derived from an EMBL/GenBank/DDBJ whole genome shotgun (WGS) entry which is preliminary data.</text>
</comment>